<keyword evidence="4" id="KW-1185">Reference proteome</keyword>
<keyword evidence="2" id="KW-0812">Transmembrane</keyword>
<evidence type="ECO:0000256" key="1">
    <source>
        <dbReference type="SAM" id="MobiDB-lite"/>
    </source>
</evidence>
<reference evidence="4" key="1">
    <citation type="journal article" date="2014" name="Proc. Natl. Acad. Sci. U.S.A.">
        <title>Extensive sampling of basidiomycete genomes demonstrates inadequacy of the white-rot/brown-rot paradigm for wood decay fungi.</title>
        <authorList>
            <person name="Riley R."/>
            <person name="Salamov A.A."/>
            <person name="Brown D.W."/>
            <person name="Nagy L.G."/>
            <person name="Floudas D."/>
            <person name="Held B.W."/>
            <person name="Levasseur A."/>
            <person name="Lombard V."/>
            <person name="Morin E."/>
            <person name="Otillar R."/>
            <person name="Lindquist E.A."/>
            <person name="Sun H."/>
            <person name="LaButti K.M."/>
            <person name="Schmutz J."/>
            <person name="Jabbour D."/>
            <person name="Luo H."/>
            <person name="Baker S.E."/>
            <person name="Pisabarro A.G."/>
            <person name="Walton J.D."/>
            <person name="Blanchette R.A."/>
            <person name="Henrissat B."/>
            <person name="Martin F."/>
            <person name="Cullen D."/>
            <person name="Hibbett D.S."/>
            <person name="Grigoriev I.V."/>
        </authorList>
    </citation>
    <scope>NUCLEOTIDE SEQUENCE [LARGE SCALE GENOMIC DNA]</scope>
    <source>
        <strain evidence="4">CBS 339.88</strain>
    </source>
</reference>
<dbReference type="AlphaFoldDB" id="A0A067SEU7"/>
<evidence type="ECO:0000313" key="3">
    <source>
        <dbReference type="EMBL" id="KDR69430.1"/>
    </source>
</evidence>
<evidence type="ECO:0000313" key="4">
    <source>
        <dbReference type="Proteomes" id="UP000027222"/>
    </source>
</evidence>
<name>A0A067SEU7_GALM3</name>
<gene>
    <name evidence="3" type="ORF">GALMADRAFT_145476</name>
</gene>
<keyword evidence="2" id="KW-0472">Membrane</keyword>
<organism evidence="3 4">
    <name type="scientific">Galerina marginata (strain CBS 339.88)</name>
    <dbReference type="NCBI Taxonomy" id="685588"/>
    <lineage>
        <taxon>Eukaryota</taxon>
        <taxon>Fungi</taxon>
        <taxon>Dikarya</taxon>
        <taxon>Basidiomycota</taxon>
        <taxon>Agaricomycotina</taxon>
        <taxon>Agaricomycetes</taxon>
        <taxon>Agaricomycetidae</taxon>
        <taxon>Agaricales</taxon>
        <taxon>Agaricineae</taxon>
        <taxon>Strophariaceae</taxon>
        <taxon>Galerina</taxon>
    </lineage>
</organism>
<sequence>MQLGDKDETGPGFRAFLLDYRDSSSIVSHPYTRLEFIEMKFNAFFIASCFIGVFSVSAIPIGGVTSNIVSRDTLSGPTVILRDHLGRDNRPPISGPGGGQDHLKLIRETEPPSIEGRSDTSHNLNPLPGIGPHFKLDRRTFPPRFPIFRPSDSPHAAHEVMPPSGVVVAPGPSCP</sequence>
<accession>A0A067SEU7</accession>
<evidence type="ECO:0000256" key="2">
    <source>
        <dbReference type="SAM" id="Phobius"/>
    </source>
</evidence>
<dbReference type="HOGENOM" id="CLU_1532667_0_0_1"/>
<proteinExistence type="predicted"/>
<keyword evidence="2" id="KW-1133">Transmembrane helix</keyword>
<feature type="transmembrane region" description="Helical" evidence="2">
    <location>
        <begin position="41"/>
        <end position="61"/>
    </location>
</feature>
<dbReference type="EMBL" id="KL142402">
    <property type="protein sequence ID" value="KDR69430.1"/>
    <property type="molecule type" value="Genomic_DNA"/>
</dbReference>
<dbReference type="Proteomes" id="UP000027222">
    <property type="component" value="Unassembled WGS sequence"/>
</dbReference>
<feature type="region of interest" description="Disordered" evidence="1">
    <location>
        <begin position="85"/>
        <end position="104"/>
    </location>
</feature>
<protein>
    <submittedName>
        <fullName evidence="3">Uncharacterized protein</fullName>
    </submittedName>
</protein>